<accession>A0A851HYY7</accession>
<comment type="subunit">
    <text evidence="7">Consists of a catalytic RNA component (M1 or rnpB) and a protein subunit.</text>
</comment>
<evidence type="ECO:0000256" key="1">
    <source>
        <dbReference type="ARBA" id="ARBA00002663"/>
    </source>
</evidence>
<keyword evidence="2 7" id="KW-0819">tRNA processing</keyword>
<dbReference type="GO" id="GO:0001682">
    <property type="term" value="P:tRNA 5'-leader removal"/>
    <property type="evidence" value="ECO:0007669"/>
    <property type="project" value="UniProtKB-UniRule"/>
</dbReference>
<evidence type="ECO:0000256" key="7">
    <source>
        <dbReference type="HAMAP-Rule" id="MF_00227"/>
    </source>
</evidence>
<keyword evidence="6 7" id="KW-0694">RNA-binding</keyword>
<gene>
    <name evidence="7 9" type="primary">rnpA</name>
    <name evidence="9" type="ORF">HLV39_11535</name>
</gene>
<dbReference type="InterPro" id="IPR020539">
    <property type="entry name" value="RNase_P_CS"/>
</dbReference>
<dbReference type="GO" id="GO:0004526">
    <property type="term" value="F:ribonuclease P activity"/>
    <property type="evidence" value="ECO:0007669"/>
    <property type="project" value="UniProtKB-UniRule"/>
</dbReference>
<evidence type="ECO:0000256" key="6">
    <source>
        <dbReference type="ARBA" id="ARBA00022884"/>
    </source>
</evidence>
<organism evidence="9 10">
    <name type="scientific">Marinobacter adhaerens</name>
    <dbReference type="NCBI Taxonomy" id="1033846"/>
    <lineage>
        <taxon>Bacteria</taxon>
        <taxon>Pseudomonadati</taxon>
        <taxon>Pseudomonadota</taxon>
        <taxon>Gammaproteobacteria</taxon>
        <taxon>Pseudomonadales</taxon>
        <taxon>Marinobacteraceae</taxon>
        <taxon>Marinobacter</taxon>
    </lineage>
</organism>
<keyword evidence="5 7" id="KW-0378">Hydrolase</keyword>
<dbReference type="Gene3D" id="3.30.230.10">
    <property type="match status" value="1"/>
</dbReference>
<dbReference type="GO" id="GO:0042781">
    <property type="term" value="F:3'-tRNA processing endoribonuclease activity"/>
    <property type="evidence" value="ECO:0007669"/>
    <property type="project" value="TreeGrafter"/>
</dbReference>
<evidence type="ECO:0000256" key="8">
    <source>
        <dbReference type="NCBIfam" id="TIGR00188"/>
    </source>
</evidence>
<comment type="catalytic activity">
    <reaction evidence="7">
        <text>Endonucleolytic cleavage of RNA, removing 5'-extranucleotides from tRNA precursor.</text>
        <dbReference type="EC" id="3.1.26.5"/>
    </reaction>
</comment>
<keyword evidence="3 7" id="KW-0540">Nuclease</keyword>
<dbReference type="AlphaFoldDB" id="A0A851HYY7"/>
<dbReference type="NCBIfam" id="TIGR00188">
    <property type="entry name" value="rnpA"/>
    <property type="match status" value="1"/>
</dbReference>
<dbReference type="InterPro" id="IPR020568">
    <property type="entry name" value="Ribosomal_Su5_D2-typ_SF"/>
</dbReference>
<evidence type="ECO:0000256" key="5">
    <source>
        <dbReference type="ARBA" id="ARBA00022801"/>
    </source>
</evidence>
<comment type="caution">
    <text evidence="9">The sequence shown here is derived from an EMBL/GenBank/DDBJ whole genome shotgun (WGS) entry which is preliminary data.</text>
</comment>
<evidence type="ECO:0000313" key="9">
    <source>
        <dbReference type="EMBL" id="NWN92125.1"/>
    </source>
</evidence>
<dbReference type="HAMAP" id="MF_00227">
    <property type="entry name" value="RNase_P"/>
    <property type="match status" value="1"/>
</dbReference>
<keyword evidence="10" id="KW-1185">Reference proteome</keyword>
<dbReference type="PROSITE" id="PS00648">
    <property type="entry name" value="RIBONUCLEASE_P"/>
    <property type="match status" value="1"/>
</dbReference>
<dbReference type="InterPro" id="IPR014721">
    <property type="entry name" value="Ribsml_uS5_D2-typ_fold_subgr"/>
</dbReference>
<dbReference type="GO" id="GO:0000049">
    <property type="term" value="F:tRNA binding"/>
    <property type="evidence" value="ECO:0007669"/>
    <property type="project" value="UniProtKB-UniRule"/>
</dbReference>
<dbReference type="PANTHER" id="PTHR33992">
    <property type="entry name" value="RIBONUCLEASE P PROTEIN COMPONENT"/>
    <property type="match status" value="1"/>
</dbReference>
<dbReference type="SUPFAM" id="SSF54211">
    <property type="entry name" value="Ribosomal protein S5 domain 2-like"/>
    <property type="match status" value="1"/>
</dbReference>
<sequence>MKALSFPKSHRLLRPVDYGKVFNDVQLKVPHRNFLILATPNNLGHARIGLIFAKKNLKLAVQRNRVKRQVRETFRHQPDLPGMDIIVLGRQGLAVLDNQSIRTSLNSLWQRLVKKYHQLPPSRPADTVSAGEGTG</sequence>
<dbReference type="EC" id="3.1.26.5" evidence="7 8"/>
<comment type="similarity">
    <text evidence="7">Belongs to the RnpA family.</text>
</comment>
<evidence type="ECO:0000256" key="4">
    <source>
        <dbReference type="ARBA" id="ARBA00022759"/>
    </source>
</evidence>
<protein>
    <recommendedName>
        <fullName evidence="7 8">Ribonuclease P protein component</fullName>
        <shortName evidence="7">RNase P protein</shortName>
        <shortName evidence="7">RNaseP protein</shortName>
        <ecNumber evidence="7 8">3.1.26.5</ecNumber>
    </recommendedName>
    <alternativeName>
        <fullName evidence="7">Protein C5</fullName>
    </alternativeName>
</protein>
<dbReference type="Proteomes" id="UP000536442">
    <property type="component" value="Unassembled WGS sequence"/>
</dbReference>
<dbReference type="InterPro" id="IPR000100">
    <property type="entry name" value="RNase_P"/>
</dbReference>
<dbReference type="PANTHER" id="PTHR33992:SF1">
    <property type="entry name" value="RIBONUCLEASE P PROTEIN COMPONENT"/>
    <property type="match status" value="1"/>
</dbReference>
<name>A0A851HYY7_9GAMM</name>
<keyword evidence="4 7" id="KW-0255">Endonuclease</keyword>
<dbReference type="EMBL" id="JABEVQ010000005">
    <property type="protein sequence ID" value="NWN92125.1"/>
    <property type="molecule type" value="Genomic_DNA"/>
</dbReference>
<evidence type="ECO:0000256" key="2">
    <source>
        <dbReference type="ARBA" id="ARBA00022694"/>
    </source>
</evidence>
<evidence type="ECO:0000256" key="3">
    <source>
        <dbReference type="ARBA" id="ARBA00022722"/>
    </source>
</evidence>
<evidence type="ECO:0000313" key="10">
    <source>
        <dbReference type="Proteomes" id="UP000536442"/>
    </source>
</evidence>
<proteinExistence type="inferred from homology"/>
<reference evidence="9 10" key="1">
    <citation type="submission" date="2020-03" db="EMBL/GenBank/DDBJ databases">
        <title>Metagenomic, metatranscriptomic, and metabolomic analyses revealed the key microbes and metabolic features during the fermentation of ganjang, Korean traditional soy sauce.</title>
        <authorList>
            <person name="Chun B.H."/>
            <person name="Jeon C.O."/>
        </authorList>
    </citation>
    <scope>NUCLEOTIDE SEQUENCE [LARGE SCALE GENOMIC DNA]</scope>
    <source>
        <strain evidence="9 10">KG14</strain>
    </source>
</reference>
<dbReference type="Pfam" id="PF00825">
    <property type="entry name" value="Ribonuclease_P"/>
    <property type="match status" value="1"/>
</dbReference>
<comment type="function">
    <text evidence="1 7">RNaseP catalyzes the removal of the 5'-leader sequence from pre-tRNA to produce the mature 5'-terminus. It can also cleave other RNA substrates such as 4.5S RNA. The protein component plays an auxiliary but essential role in vivo by binding to the 5'-leader sequence and broadening the substrate specificity of the ribozyme.</text>
</comment>
<dbReference type="GO" id="GO:0030677">
    <property type="term" value="C:ribonuclease P complex"/>
    <property type="evidence" value="ECO:0007669"/>
    <property type="project" value="TreeGrafter"/>
</dbReference>